<gene>
    <name evidence="1" type="ORF">DEM34_10665</name>
</gene>
<proteinExistence type="predicted"/>
<reference evidence="1 2" key="1">
    <citation type="submission" date="2018-05" db="EMBL/GenBank/DDBJ databases">
        <title>Spiribacter halobius sp. nov., a moderately halophilic bacterium isolated from marine solar saltern.</title>
        <authorList>
            <person name="Zheng W.-S."/>
            <person name="Lu D.-C."/>
            <person name="Du Z.-J."/>
        </authorList>
    </citation>
    <scope>NUCLEOTIDE SEQUENCE [LARGE SCALE GENOMIC DNA]</scope>
    <source>
        <strain evidence="1 2">E85</strain>
    </source>
</reference>
<dbReference type="OrthoDB" id="6288233at2"/>
<evidence type="ECO:0000313" key="1">
    <source>
        <dbReference type="EMBL" id="PWG62821.1"/>
    </source>
</evidence>
<name>A0A2U2N0Q6_9GAMM</name>
<dbReference type="Proteomes" id="UP000245474">
    <property type="component" value="Unassembled WGS sequence"/>
</dbReference>
<protein>
    <submittedName>
        <fullName evidence="1">Uncharacterized protein</fullName>
    </submittedName>
</protein>
<organism evidence="1 2">
    <name type="scientific">Sediminicurvatus halobius</name>
    <dbReference type="NCBI Taxonomy" id="2182432"/>
    <lineage>
        <taxon>Bacteria</taxon>
        <taxon>Pseudomonadati</taxon>
        <taxon>Pseudomonadota</taxon>
        <taxon>Gammaproteobacteria</taxon>
        <taxon>Chromatiales</taxon>
        <taxon>Ectothiorhodospiraceae</taxon>
        <taxon>Sediminicurvatus</taxon>
    </lineage>
</organism>
<dbReference type="AlphaFoldDB" id="A0A2U2N0Q6"/>
<keyword evidence="2" id="KW-1185">Reference proteome</keyword>
<dbReference type="EMBL" id="QFFI01000015">
    <property type="protein sequence ID" value="PWG62821.1"/>
    <property type="molecule type" value="Genomic_DNA"/>
</dbReference>
<accession>A0A2U2N0Q6</accession>
<evidence type="ECO:0000313" key="2">
    <source>
        <dbReference type="Proteomes" id="UP000245474"/>
    </source>
</evidence>
<sequence>MRKRNWKRVSPRSLRHAIELCLEYGRERRNLSVDRVADLMGLPSKWALYKWMESGRLPAVLIRPFEHATGATFVTQYLAASAHKLVVDMPSGKPAADEEVLELQSACNEAVNQLARYYRGQADAEETVSALTSVLGAIAGHRENVARSLAPELDLFGEGEE</sequence>
<comment type="caution">
    <text evidence="1">The sequence shown here is derived from an EMBL/GenBank/DDBJ whole genome shotgun (WGS) entry which is preliminary data.</text>
</comment>